<name>A0ABW3GDH3_9PROT</name>
<dbReference type="InterPro" id="IPR000146">
    <property type="entry name" value="FBPase_class-1"/>
</dbReference>
<dbReference type="PRINTS" id="PR00115">
    <property type="entry name" value="F16BPHPHTASE"/>
</dbReference>
<evidence type="ECO:0000256" key="3">
    <source>
        <dbReference type="ARBA" id="ARBA00010941"/>
    </source>
</evidence>
<dbReference type="Gene3D" id="3.40.190.80">
    <property type="match status" value="1"/>
</dbReference>
<keyword evidence="4 9" id="KW-0963">Cytoplasm</keyword>
<evidence type="ECO:0000313" key="13">
    <source>
        <dbReference type="EMBL" id="MFD0928644.1"/>
    </source>
</evidence>
<dbReference type="CDD" id="cd00354">
    <property type="entry name" value="FBPase"/>
    <property type="match status" value="1"/>
</dbReference>
<dbReference type="PIRSF" id="PIRSF000904">
    <property type="entry name" value="FBPtase_SBPase"/>
    <property type="match status" value="1"/>
</dbReference>
<dbReference type="PANTHER" id="PTHR11556:SF35">
    <property type="entry name" value="SEDOHEPTULOSE-1,7-BISPHOSPHATASE, CHLOROPLASTIC"/>
    <property type="match status" value="1"/>
</dbReference>
<dbReference type="Gene3D" id="3.30.540.10">
    <property type="entry name" value="Fructose-1,6-Bisphosphatase, subunit A, domain 1"/>
    <property type="match status" value="1"/>
</dbReference>
<keyword evidence="14" id="KW-1185">Reference proteome</keyword>
<evidence type="ECO:0000256" key="6">
    <source>
        <dbReference type="ARBA" id="ARBA00022801"/>
    </source>
</evidence>
<evidence type="ECO:0000256" key="5">
    <source>
        <dbReference type="ARBA" id="ARBA00022723"/>
    </source>
</evidence>
<evidence type="ECO:0000259" key="12">
    <source>
        <dbReference type="Pfam" id="PF18913"/>
    </source>
</evidence>
<dbReference type="SUPFAM" id="SSF56655">
    <property type="entry name" value="Carbohydrate phosphatase"/>
    <property type="match status" value="1"/>
</dbReference>
<dbReference type="PROSITE" id="PS00124">
    <property type="entry name" value="FBPASE"/>
    <property type="match status" value="1"/>
</dbReference>
<evidence type="ECO:0000256" key="9">
    <source>
        <dbReference type="HAMAP-Rule" id="MF_01855"/>
    </source>
</evidence>
<dbReference type="RefSeq" id="WP_379073731.1">
    <property type="nucleotide sequence ID" value="NZ_JBHTJW010000001.1"/>
</dbReference>
<feature type="binding site" evidence="9">
    <location>
        <position position="197"/>
    </location>
    <ligand>
        <name>substrate</name>
    </ligand>
</feature>
<feature type="binding site" evidence="9">
    <location>
        <position position="269"/>
    </location>
    <ligand>
        <name>Mg(2+)</name>
        <dbReference type="ChEBI" id="CHEBI:18420"/>
        <label>2</label>
    </ligand>
</feature>
<organism evidence="13 14">
    <name type="scientific">Methylophilus glucosoxydans</name>
    <dbReference type="NCBI Taxonomy" id="752553"/>
    <lineage>
        <taxon>Bacteria</taxon>
        <taxon>Pseudomonadati</taxon>
        <taxon>Pseudomonadota</taxon>
        <taxon>Betaproteobacteria</taxon>
        <taxon>Nitrosomonadales</taxon>
        <taxon>Methylophilaceae</taxon>
        <taxon>Methylophilus</taxon>
    </lineage>
</organism>
<evidence type="ECO:0000313" key="14">
    <source>
        <dbReference type="Proteomes" id="UP001597106"/>
    </source>
</evidence>
<comment type="cofactor">
    <cofactor evidence="9">
        <name>Mg(2+)</name>
        <dbReference type="ChEBI" id="CHEBI:18420"/>
    </cofactor>
    <text evidence="9">Binds 2 magnesium ions per subunit.</text>
</comment>
<evidence type="ECO:0000256" key="4">
    <source>
        <dbReference type="ARBA" id="ARBA00022490"/>
    </source>
</evidence>
<dbReference type="PIRSF" id="PIRSF500210">
    <property type="entry name" value="FBPtase"/>
    <property type="match status" value="1"/>
</dbReference>
<evidence type="ECO:0000256" key="7">
    <source>
        <dbReference type="ARBA" id="ARBA00022842"/>
    </source>
</evidence>
<proteinExistence type="inferred from homology"/>
<feature type="binding site" evidence="9">
    <location>
        <position position="83"/>
    </location>
    <ligand>
        <name>Mg(2+)</name>
        <dbReference type="ChEBI" id="CHEBI:18420"/>
        <label>1</label>
    </ligand>
</feature>
<comment type="caution">
    <text evidence="9">Lacks conserved residue(s) required for the propagation of feature annotation.</text>
</comment>
<keyword evidence="7 9" id="KW-0460">Magnesium</keyword>
<dbReference type="NCBIfam" id="NF006780">
    <property type="entry name" value="PRK09293.1-4"/>
    <property type="match status" value="1"/>
</dbReference>
<dbReference type="Pfam" id="PF18913">
    <property type="entry name" value="FBPase_C"/>
    <property type="match status" value="1"/>
</dbReference>
<dbReference type="NCBIfam" id="NF006779">
    <property type="entry name" value="PRK09293.1-3"/>
    <property type="match status" value="1"/>
</dbReference>
<dbReference type="InterPro" id="IPR028343">
    <property type="entry name" value="FBPtase"/>
</dbReference>
<gene>
    <name evidence="9" type="primary">fbp</name>
    <name evidence="13" type="ORF">ACFQ1T_02510</name>
</gene>
<comment type="catalytic activity">
    <reaction evidence="1 9">
        <text>beta-D-fructose 1,6-bisphosphate + H2O = beta-D-fructose 6-phosphate + phosphate</text>
        <dbReference type="Rhea" id="RHEA:11064"/>
        <dbReference type="ChEBI" id="CHEBI:15377"/>
        <dbReference type="ChEBI" id="CHEBI:32966"/>
        <dbReference type="ChEBI" id="CHEBI:43474"/>
        <dbReference type="ChEBI" id="CHEBI:57634"/>
        <dbReference type="EC" id="3.1.3.11"/>
    </reaction>
</comment>
<feature type="binding site" evidence="9">
    <location>
        <position position="103"/>
    </location>
    <ligand>
        <name>Mg(2+)</name>
        <dbReference type="ChEBI" id="CHEBI:18420"/>
        <label>1</label>
    </ligand>
</feature>
<feature type="domain" description="Fructose-1-6-bisphosphatase class I N-terminal" evidence="11">
    <location>
        <begin position="12"/>
        <end position="182"/>
    </location>
</feature>
<feature type="binding site" evidence="9">
    <location>
        <position position="106"/>
    </location>
    <ligand>
        <name>Mg(2+)</name>
        <dbReference type="ChEBI" id="CHEBI:18420"/>
        <label>2</label>
    </ligand>
</feature>
<keyword evidence="6 9" id="KW-0378">Hydrolase</keyword>
<comment type="subcellular location">
    <subcellularLocation>
        <location evidence="9">Cytoplasm</location>
    </subcellularLocation>
</comment>
<feature type="domain" description="Fructose-1-6-bisphosphatase class 1 C-terminal" evidence="12">
    <location>
        <begin position="187"/>
        <end position="320"/>
    </location>
</feature>
<protein>
    <recommendedName>
        <fullName evidence="9">Fructose-1,6-bisphosphatase class 1</fullName>
        <shortName evidence="9">FBPase class 1</shortName>
        <ecNumber evidence="9">3.1.3.11</ecNumber>
    </recommendedName>
    <alternativeName>
        <fullName evidence="9">D-fructose-1,6-bisphosphate 1-phosphohydrolase class 1</fullName>
    </alternativeName>
</protein>
<dbReference type="Proteomes" id="UP001597106">
    <property type="component" value="Unassembled WGS sequence"/>
</dbReference>
<evidence type="ECO:0000256" key="10">
    <source>
        <dbReference type="RuleBase" id="RU000508"/>
    </source>
</evidence>
<comment type="caution">
    <text evidence="13">The sequence shown here is derived from an EMBL/GenBank/DDBJ whole genome shotgun (WGS) entry which is preliminary data.</text>
</comment>
<keyword evidence="8 9" id="KW-0119">Carbohydrate metabolism</keyword>
<comment type="similarity">
    <text evidence="3 9 10">Belongs to the FBPase class 1 family.</text>
</comment>
<comment type="pathway">
    <text evidence="2">Carbohydrate biosynthesis; Calvin cycle.</text>
</comment>
<sequence>MQLEVFLEKVSVNHGLNVLVSHLAQAGIEIAALIRQGALQGVTEKMTSTNVQGETQMKLDIRSHELAVAQLRASAVVAGVLSEEEDHPVLFETLDAPFLVSMDPLDGSSNLAINGVVGSIFSVLPNIGVSTLGEQAFLQPGQDQRAAAYLMYGPATLMVLTLGQGTHVFTLDHDSNTFMLTQQTVQIAEETSEFAINASNQRYWAPAMQRYINECLQGADGLRGRDFNMRWCASMVMDVHRILTRGGVFLYPHDCKQPVRAGRLRLLYEANPMSLLVSQAGGESIDGKQPILAIQPDSCHQRVPVLLGAKQEIQRLREYHWQDSDHPQATD</sequence>
<dbReference type="EMBL" id="JBHTJW010000001">
    <property type="protein sequence ID" value="MFD0928644.1"/>
    <property type="molecule type" value="Genomic_DNA"/>
</dbReference>
<evidence type="ECO:0000256" key="8">
    <source>
        <dbReference type="ARBA" id="ARBA00023277"/>
    </source>
</evidence>
<dbReference type="InterPro" id="IPR033391">
    <property type="entry name" value="FBPase_N"/>
</dbReference>
<evidence type="ECO:0000256" key="2">
    <source>
        <dbReference type="ARBA" id="ARBA00005215"/>
    </source>
</evidence>
<evidence type="ECO:0000259" key="11">
    <source>
        <dbReference type="Pfam" id="PF00316"/>
    </source>
</evidence>
<dbReference type="PANTHER" id="PTHR11556">
    <property type="entry name" value="FRUCTOSE-1,6-BISPHOSPHATASE-RELATED"/>
    <property type="match status" value="1"/>
</dbReference>
<dbReference type="InterPro" id="IPR044015">
    <property type="entry name" value="FBPase_C_dom"/>
</dbReference>
<evidence type="ECO:0000256" key="1">
    <source>
        <dbReference type="ARBA" id="ARBA00001273"/>
    </source>
</evidence>
<dbReference type="InterPro" id="IPR020548">
    <property type="entry name" value="Fructose_bisphosphatase_AS"/>
</dbReference>
<feature type="binding site" evidence="9">
    <location>
        <position position="103"/>
    </location>
    <ligand>
        <name>Mg(2+)</name>
        <dbReference type="ChEBI" id="CHEBI:18420"/>
        <label>2</label>
    </ligand>
</feature>
<keyword evidence="5 9" id="KW-0479">Metal-binding</keyword>
<feature type="binding site" evidence="9">
    <location>
        <position position="105"/>
    </location>
    <ligand>
        <name>Mg(2+)</name>
        <dbReference type="ChEBI" id="CHEBI:18420"/>
        <label>1</label>
    </ligand>
</feature>
<accession>A0ABW3GDH3</accession>
<comment type="subunit">
    <text evidence="9">Homotetramer.</text>
</comment>
<dbReference type="HAMAP" id="MF_01855">
    <property type="entry name" value="FBPase_class1"/>
    <property type="match status" value="1"/>
</dbReference>
<dbReference type="EC" id="3.1.3.11" evidence="9"/>
<dbReference type="Pfam" id="PF00316">
    <property type="entry name" value="FBPase"/>
    <property type="match status" value="1"/>
</dbReference>
<feature type="binding site" evidence="9">
    <location>
        <begin position="106"/>
        <end position="109"/>
    </location>
    <ligand>
        <name>substrate</name>
    </ligand>
</feature>
<dbReference type="GO" id="GO:0042132">
    <property type="term" value="F:fructose 1,6-bisphosphate 1-phosphatase activity"/>
    <property type="evidence" value="ECO:0007669"/>
    <property type="project" value="UniProtKB-EC"/>
</dbReference>
<reference evidence="14" key="1">
    <citation type="journal article" date="2019" name="Int. J. Syst. Evol. Microbiol.">
        <title>The Global Catalogue of Microorganisms (GCM) 10K type strain sequencing project: providing services to taxonomists for standard genome sequencing and annotation.</title>
        <authorList>
            <consortium name="The Broad Institute Genomics Platform"/>
            <consortium name="The Broad Institute Genome Sequencing Center for Infectious Disease"/>
            <person name="Wu L."/>
            <person name="Ma J."/>
        </authorList>
    </citation>
    <scope>NUCLEOTIDE SEQUENCE [LARGE SCALE GENOMIC DNA]</scope>
    <source>
        <strain evidence="14">CCUG 59685</strain>
    </source>
</reference>